<keyword evidence="1" id="KW-0805">Transcription regulation</keyword>
<keyword evidence="2" id="KW-0238">DNA-binding</keyword>
<organism evidence="5 6">
    <name type="scientific">Isoalcanivorax pacificus W11-5</name>
    <dbReference type="NCBI Taxonomy" id="391936"/>
    <lineage>
        <taxon>Bacteria</taxon>
        <taxon>Pseudomonadati</taxon>
        <taxon>Pseudomonadota</taxon>
        <taxon>Gammaproteobacteria</taxon>
        <taxon>Oceanospirillales</taxon>
        <taxon>Alcanivoracaceae</taxon>
        <taxon>Isoalcanivorax</taxon>
    </lineage>
</organism>
<proteinExistence type="predicted"/>
<dbReference type="GO" id="GO:0006355">
    <property type="term" value="P:regulation of DNA-templated transcription"/>
    <property type="evidence" value="ECO:0007669"/>
    <property type="project" value="InterPro"/>
</dbReference>
<reference evidence="5 6" key="1">
    <citation type="journal article" date="2012" name="J. Bacteriol.">
        <title>Genome sequence of an alkane-degrading bacterium, Alcanivorax pacificus type strain W11-5, isolated from deep sea sediment.</title>
        <authorList>
            <person name="Lai Q."/>
            <person name="Shao Z."/>
        </authorList>
    </citation>
    <scope>NUCLEOTIDE SEQUENCE [LARGE SCALE GENOMIC DNA]</scope>
    <source>
        <strain evidence="5 6">W11-5</strain>
    </source>
</reference>
<dbReference type="InterPro" id="IPR016032">
    <property type="entry name" value="Sig_transdc_resp-reg_C-effctor"/>
</dbReference>
<accession>A0A0B4XNG4</accession>
<dbReference type="PANTHER" id="PTHR44688:SF16">
    <property type="entry name" value="DNA-BINDING TRANSCRIPTIONAL ACTIVATOR DEVR_DOSR"/>
    <property type="match status" value="1"/>
</dbReference>
<dbReference type="RefSeq" id="WP_008734822.1">
    <property type="nucleotide sequence ID" value="NZ_CP004387.1"/>
</dbReference>
<dbReference type="PROSITE" id="PS50043">
    <property type="entry name" value="HTH_LUXR_2"/>
    <property type="match status" value="1"/>
</dbReference>
<evidence type="ECO:0000313" key="5">
    <source>
        <dbReference type="EMBL" id="AJD49914.1"/>
    </source>
</evidence>
<dbReference type="Proteomes" id="UP000006764">
    <property type="component" value="Chromosome"/>
</dbReference>
<dbReference type="STRING" id="391936.S7S_17510"/>
<dbReference type="KEGG" id="apac:S7S_17510"/>
<sequence>MTDATRRRKALQRIRRLACLDISGPQLAPLLLRELRDVLYFDSAGYFWRNEHGATDLFMDDQAVIDLLPLYMDDYIQKAEREAGRSFEEGLREDFGPIRTEQMIKLPLRQFLRHDYYNLILRPMGLNQCASLVPRLAGGRPTGALKLYRRDPRHHFTDDEMRLFGAQERYLADVLDHTAAGHEQDLVNDAILVTTLDGELQWISDQARQILSLAFSSRWHQHSSNLPGMLRFLLKKLSQLSNGREAQGLPHAAITTPHGRFVFKARLMVSTTGQDNVAGIRVEHHRPRHLRVLEALRDMRLPPQQSETFYWLSQGFSEQDIAQRMQISINTVVYHRRQLYARFGAANRRELLSQLDIAIQTTSPQAIIR</sequence>
<evidence type="ECO:0000313" key="6">
    <source>
        <dbReference type="Proteomes" id="UP000006764"/>
    </source>
</evidence>
<dbReference type="CDD" id="cd06170">
    <property type="entry name" value="LuxR_C_like"/>
    <property type="match status" value="1"/>
</dbReference>
<gene>
    <name evidence="5" type="ORF">S7S_17510</name>
</gene>
<evidence type="ECO:0000256" key="1">
    <source>
        <dbReference type="ARBA" id="ARBA00023015"/>
    </source>
</evidence>
<dbReference type="Gene3D" id="1.10.10.10">
    <property type="entry name" value="Winged helix-like DNA-binding domain superfamily/Winged helix DNA-binding domain"/>
    <property type="match status" value="1"/>
</dbReference>
<dbReference type="EMBL" id="CP004387">
    <property type="protein sequence ID" value="AJD49914.1"/>
    <property type="molecule type" value="Genomic_DNA"/>
</dbReference>
<evidence type="ECO:0000259" key="4">
    <source>
        <dbReference type="PROSITE" id="PS50043"/>
    </source>
</evidence>
<dbReference type="Pfam" id="PF00196">
    <property type="entry name" value="GerE"/>
    <property type="match status" value="1"/>
</dbReference>
<name>A0A0B4XNG4_9GAMM</name>
<protein>
    <submittedName>
        <fullName evidence="5">LuxR family transcriptional regulator</fullName>
    </submittedName>
</protein>
<dbReference type="PANTHER" id="PTHR44688">
    <property type="entry name" value="DNA-BINDING TRANSCRIPTIONAL ACTIVATOR DEVR_DOSR"/>
    <property type="match status" value="1"/>
</dbReference>
<dbReference type="SUPFAM" id="SSF46894">
    <property type="entry name" value="C-terminal effector domain of the bipartite response regulators"/>
    <property type="match status" value="1"/>
</dbReference>
<dbReference type="InterPro" id="IPR000792">
    <property type="entry name" value="Tscrpt_reg_LuxR_C"/>
</dbReference>
<evidence type="ECO:0000256" key="3">
    <source>
        <dbReference type="ARBA" id="ARBA00023163"/>
    </source>
</evidence>
<keyword evidence="3" id="KW-0804">Transcription</keyword>
<keyword evidence="6" id="KW-1185">Reference proteome</keyword>
<dbReference type="HOGENOM" id="CLU_749319_0_0_6"/>
<dbReference type="InterPro" id="IPR036388">
    <property type="entry name" value="WH-like_DNA-bd_sf"/>
</dbReference>
<dbReference type="SMART" id="SM00421">
    <property type="entry name" value="HTH_LUXR"/>
    <property type="match status" value="1"/>
</dbReference>
<evidence type="ECO:0000256" key="2">
    <source>
        <dbReference type="ARBA" id="ARBA00023125"/>
    </source>
</evidence>
<dbReference type="AlphaFoldDB" id="A0A0B4XNG4"/>
<feature type="domain" description="HTH luxR-type" evidence="4">
    <location>
        <begin position="294"/>
        <end position="359"/>
    </location>
</feature>
<dbReference type="GO" id="GO:0003677">
    <property type="term" value="F:DNA binding"/>
    <property type="evidence" value="ECO:0007669"/>
    <property type="project" value="UniProtKB-KW"/>
</dbReference>